<dbReference type="OrthoDB" id="9805314at2"/>
<keyword evidence="5" id="KW-0677">Repeat</keyword>
<organism evidence="14 15">
    <name type="scientific">Roseospira marina</name>
    <dbReference type="NCBI Taxonomy" id="140057"/>
    <lineage>
        <taxon>Bacteria</taxon>
        <taxon>Pseudomonadati</taxon>
        <taxon>Pseudomonadota</taxon>
        <taxon>Alphaproteobacteria</taxon>
        <taxon>Rhodospirillales</taxon>
        <taxon>Rhodospirillaceae</taxon>
        <taxon>Roseospira</taxon>
    </lineage>
</organism>
<dbReference type="RefSeq" id="WP_150062915.1">
    <property type="nucleotide sequence ID" value="NZ_JACHII010000010.1"/>
</dbReference>
<reference evidence="14 15" key="1">
    <citation type="submission" date="2019-09" db="EMBL/GenBank/DDBJ databases">
        <title>Genome sequence of Roseospira marina, one of the more divergent members of the non-sulfur purple photosynthetic bacterial family, the Rhodospirillaceae.</title>
        <authorList>
            <person name="Meyer T."/>
            <person name="Kyndt J."/>
        </authorList>
    </citation>
    <scope>NUCLEOTIDE SEQUENCE [LARGE SCALE GENOMIC DNA]</scope>
    <source>
        <strain evidence="14 15">DSM 15113</strain>
    </source>
</reference>
<dbReference type="PROSITE" id="PS51846">
    <property type="entry name" value="CNNM"/>
    <property type="match status" value="1"/>
</dbReference>
<dbReference type="InterPro" id="IPR000644">
    <property type="entry name" value="CBS_dom"/>
</dbReference>
<keyword evidence="7 9" id="KW-0129">CBS domain</keyword>
<gene>
    <name evidence="14" type="ORF">F1188_13275</name>
</gene>
<dbReference type="EMBL" id="VWPJ01000012">
    <property type="protein sequence ID" value="KAA5605003.1"/>
    <property type="molecule type" value="Genomic_DNA"/>
</dbReference>
<keyword evidence="6 10" id="KW-1133">Transmembrane helix</keyword>
<feature type="domain" description="CBS" evidence="12">
    <location>
        <begin position="280"/>
        <end position="340"/>
    </location>
</feature>
<accession>A0A5M6I9Z3</accession>
<dbReference type="SUPFAM" id="SSF56176">
    <property type="entry name" value="FAD-binding/transporter-associated domain-like"/>
    <property type="match status" value="1"/>
</dbReference>
<sequence>MIESILAIVLLLVLSGLFSGSETALTAASRPLMMELEKGGNRRASLVNQLLKTREQLIGTILLGNNLVNILASSLATSVMIAAFGETGVVYATAAMTVLVLIFAEILPKTYALTHTNTAALAVAPIMRVLTWVFWPVTRVIQGLVQVMLKMFKADAGQEKTAPHALAELRGAIELHTAEADGDGPAGRTVRRERAMLKSVLDLADVEVGEIMVHRSKLVMIDADLPASEIVEQVLNSPYTRIPLWRDRMDNIVGVLHVKALLRAVQAYTGNLDEMDVVGLASPTWFIPDTTTLLHQLQAFRERREHFAMVVDEYGTIMGVVTLEDILEEIVGDITDEHDVQVAGVRPQADGSYLVNGDVTIRDLNREFEWDLPDDVANTLAGLVLHEARRIPDPGQTFLFHGFRFEVLKRMRNRITSIKVIPKAPDPSE</sequence>
<dbReference type="Pfam" id="PF01595">
    <property type="entry name" value="CNNM"/>
    <property type="match status" value="1"/>
</dbReference>
<evidence type="ECO:0000256" key="11">
    <source>
        <dbReference type="SAM" id="Phobius"/>
    </source>
</evidence>
<feature type="transmembrane region" description="Helical" evidence="11">
    <location>
        <begin position="119"/>
        <end position="141"/>
    </location>
</feature>
<evidence type="ECO:0000256" key="10">
    <source>
        <dbReference type="PROSITE-ProRule" id="PRU01193"/>
    </source>
</evidence>
<keyword evidence="8 10" id="KW-0472">Membrane</keyword>
<evidence type="ECO:0000256" key="9">
    <source>
        <dbReference type="PROSITE-ProRule" id="PRU00703"/>
    </source>
</evidence>
<dbReference type="PANTHER" id="PTHR22777">
    <property type="entry name" value="HEMOLYSIN-RELATED"/>
    <property type="match status" value="1"/>
</dbReference>
<feature type="domain" description="CNNM transmembrane" evidence="13">
    <location>
        <begin position="1"/>
        <end position="193"/>
    </location>
</feature>
<dbReference type="InterPro" id="IPR005170">
    <property type="entry name" value="Transptr-assoc_dom"/>
</dbReference>
<dbReference type="InterPro" id="IPR036318">
    <property type="entry name" value="FAD-bd_PCMH-like_sf"/>
</dbReference>
<evidence type="ECO:0000313" key="15">
    <source>
        <dbReference type="Proteomes" id="UP000324065"/>
    </source>
</evidence>
<comment type="caution">
    <text evidence="14">The sequence shown here is derived from an EMBL/GenBank/DDBJ whole genome shotgun (WGS) entry which is preliminary data.</text>
</comment>
<evidence type="ECO:0000256" key="8">
    <source>
        <dbReference type="ARBA" id="ARBA00023136"/>
    </source>
</evidence>
<proteinExistence type="inferred from homology"/>
<evidence type="ECO:0000259" key="13">
    <source>
        <dbReference type="PROSITE" id="PS51846"/>
    </source>
</evidence>
<name>A0A5M6I9Z3_9PROT</name>
<dbReference type="InterPro" id="IPR016169">
    <property type="entry name" value="FAD-bd_PCMH_sub2"/>
</dbReference>
<evidence type="ECO:0000256" key="3">
    <source>
        <dbReference type="ARBA" id="ARBA00022475"/>
    </source>
</evidence>
<dbReference type="Proteomes" id="UP000324065">
    <property type="component" value="Unassembled WGS sequence"/>
</dbReference>
<dbReference type="Gene3D" id="3.10.580.10">
    <property type="entry name" value="CBS-domain"/>
    <property type="match status" value="1"/>
</dbReference>
<dbReference type="InterPro" id="IPR044751">
    <property type="entry name" value="Ion_transp-like_CBS"/>
</dbReference>
<dbReference type="Gene3D" id="3.30.465.10">
    <property type="match status" value="1"/>
</dbReference>
<dbReference type="PANTHER" id="PTHR22777:SF32">
    <property type="entry name" value="UPF0053 INNER MEMBRANE PROTEIN YFJD"/>
    <property type="match status" value="1"/>
</dbReference>
<dbReference type="InterPro" id="IPR046342">
    <property type="entry name" value="CBS_dom_sf"/>
</dbReference>
<dbReference type="GO" id="GO:0005886">
    <property type="term" value="C:plasma membrane"/>
    <property type="evidence" value="ECO:0007669"/>
    <property type="project" value="UniProtKB-SubCell"/>
</dbReference>
<evidence type="ECO:0000259" key="12">
    <source>
        <dbReference type="PROSITE" id="PS51371"/>
    </source>
</evidence>
<evidence type="ECO:0000256" key="7">
    <source>
        <dbReference type="ARBA" id="ARBA00023122"/>
    </source>
</evidence>
<dbReference type="Pfam" id="PF00571">
    <property type="entry name" value="CBS"/>
    <property type="match status" value="2"/>
</dbReference>
<keyword evidence="15" id="KW-1185">Reference proteome</keyword>
<feature type="transmembrane region" description="Helical" evidence="11">
    <location>
        <begin position="89"/>
        <end position="107"/>
    </location>
</feature>
<dbReference type="GO" id="GO:0050660">
    <property type="term" value="F:flavin adenine dinucleotide binding"/>
    <property type="evidence" value="ECO:0007669"/>
    <property type="project" value="InterPro"/>
</dbReference>
<dbReference type="AlphaFoldDB" id="A0A5M6I9Z3"/>
<evidence type="ECO:0000256" key="2">
    <source>
        <dbReference type="ARBA" id="ARBA00006446"/>
    </source>
</evidence>
<dbReference type="PROSITE" id="PS51371">
    <property type="entry name" value="CBS"/>
    <property type="match status" value="2"/>
</dbReference>
<evidence type="ECO:0000256" key="1">
    <source>
        <dbReference type="ARBA" id="ARBA00004651"/>
    </source>
</evidence>
<evidence type="ECO:0000313" key="14">
    <source>
        <dbReference type="EMBL" id="KAA5605003.1"/>
    </source>
</evidence>
<feature type="transmembrane region" description="Helical" evidence="11">
    <location>
        <begin position="57"/>
        <end position="82"/>
    </location>
</feature>
<evidence type="ECO:0000256" key="4">
    <source>
        <dbReference type="ARBA" id="ARBA00022692"/>
    </source>
</evidence>
<dbReference type="Pfam" id="PF03471">
    <property type="entry name" value="CorC_HlyC"/>
    <property type="match status" value="1"/>
</dbReference>
<evidence type="ECO:0000256" key="5">
    <source>
        <dbReference type="ARBA" id="ARBA00022737"/>
    </source>
</evidence>
<dbReference type="CDD" id="cd04590">
    <property type="entry name" value="CBS_pair_CorC_HlyC_assoc"/>
    <property type="match status" value="1"/>
</dbReference>
<dbReference type="SUPFAM" id="SSF54631">
    <property type="entry name" value="CBS-domain pair"/>
    <property type="match status" value="1"/>
</dbReference>
<keyword evidence="4 10" id="KW-0812">Transmembrane</keyword>
<dbReference type="InterPro" id="IPR002550">
    <property type="entry name" value="CNNM"/>
</dbReference>
<evidence type="ECO:0000256" key="6">
    <source>
        <dbReference type="ARBA" id="ARBA00022989"/>
    </source>
</evidence>
<protein>
    <submittedName>
        <fullName evidence="14">HlyC/CorC family transporter</fullName>
    </submittedName>
</protein>
<keyword evidence="3" id="KW-1003">Cell membrane</keyword>
<dbReference type="FunFam" id="3.10.580.10:FF:000002">
    <property type="entry name" value="Magnesium/cobalt efflux protein CorC"/>
    <property type="match status" value="1"/>
</dbReference>
<comment type="similarity">
    <text evidence="2">Belongs to the UPF0053 family. Hemolysin C subfamily.</text>
</comment>
<comment type="subcellular location">
    <subcellularLocation>
        <location evidence="1">Cell membrane</location>
        <topology evidence="1">Multi-pass membrane protein</topology>
    </subcellularLocation>
</comment>
<feature type="domain" description="CBS" evidence="12">
    <location>
        <begin position="212"/>
        <end position="274"/>
    </location>
</feature>
<dbReference type="SMART" id="SM01091">
    <property type="entry name" value="CorC_HlyC"/>
    <property type="match status" value="1"/>
</dbReference>